<dbReference type="Proteomes" id="UP000596661">
    <property type="component" value="Chromosome 3"/>
</dbReference>
<reference evidence="1" key="1">
    <citation type="submission" date="2018-11" db="EMBL/GenBank/DDBJ databases">
        <authorList>
            <person name="Grassa J C."/>
        </authorList>
    </citation>
    <scope>NUCLEOTIDE SEQUENCE [LARGE SCALE GENOMIC DNA]</scope>
</reference>
<keyword evidence="2" id="KW-1185">Reference proteome</keyword>
<dbReference type="EnsemblPlants" id="evm.model.03.529">
    <property type="protein sequence ID" value="cds.evm.model.03.529"/>
    <property type="gene ID" value="evm.TU.03.529"/>
</dbReference>
<dbReference type="Gramene" id="evm.model.03.529">
    <property type="protein sequence ID" value="cds.evm.model.03.529"/>
    <property type="gene ID" value="evm.TU.03.529"/>
</dbReference>
<proteinExistence type="predicted"/>
<dbReference type="AlphaFoldDB" id="A0A803P9D9"/>
<dbReference type="EMBL" id="UZAU01000261">
    <property type="status" value="NOT_ANNOTATED_CDS"/>
    <property type="molecule type" value="Genomic_DNA"/>
</dbReference>
<reference evidence="1" key="2">
    <citation type="submission" date="2021-03" db="UniProtKB">
        <authorList>
            <consortium name="EnsemblPlants"/>
        </authorList>
    </citation>
    <scope>IDENTIFICATION</scope>
</reference>
<accession>A0A803P9D9</accession>
<sequence length="215" mass="23490">MGVWGSGAVGVEGRASLGHHRLAAVEAGNAAVREAGNALGWEVGNARRSWEMNSLKIWAAGGVFVFLFPLAFTEGSCSEIDSPSKIVSRTISCWDTSVGTSTYVPSASTSSASVETLDIAFEAFNFSLLSICQTSLGNSVVPRGMVLSQELVSELFPRDYRPRHELLEPFVCRTPERYCKALTPYFAKAQLEFLGRMEISHQNRPRPSYTLFRGS</sequence>
<protein>
    <submittedName>
        <fullName evidence="1">Uncharacterized protein</fullName>
    </submittedName>
</protein>
<name>A0A803P9D9_CANSA</name>
<evidence type="ECO:0000313" key="2">
    <source>
        <dbReference type="Proteomes" id="UP000596661"/>
    </source>
</evidence>
<organism evidence="1 2">
    <name type="scientific">Cannabis sativa</name>
    <name type="common">Hemp</name>
    <name type="synonym">Marijuana</name>
    <dbReference type="NCBI Taxonomy" id="3483"/>
    <lineage>
        <taxon>Eukaryota</taxon>
        <taxon>Viridiplantae</taxon>
        <taxon>Streptophyta</taxon>
        <taxon>Embryophyta</taxon>
        <taxon>Tracheophyta</taxon>
        <taxon>Spermatophyta</taxon>
        <taxon>Magnoliopsida</taxon>
        <taxon>eudicotyledons</taxon>
        <taxon>Gunneridae</taxon>
        <taxon>Pentapetalae</taxon>
        <taxon>rosids</taxon>
        <taxon>fabids</taxon>
        <taxon>Rosales</taxon>
        <taxon>Cannabaceae</taxon>
        <taxon>Cannabis</taxon>
    </lineage>
</organism>
<evidence type="ECO:0000313" key="1">
    <source>
        <dbReference type="EnsemblPlants" id="cds.evm.model.03.529"/>
    </source>
</evidence>